<evidence type="ECO:0000313" key="1">
    <source>
        <dbReference type="EMBL" id="SOY40715.1"/>
    </source>
</evidence>
<protein>
    <submittedName>
        <fullName evidence="1">Uncharacterized protein</fullName>
    </submittedName>
</protein>
<dbReference type="AlphaFoldDB" id="A0A975ZVZ0"/>
<evidence type="ECO:0000313" key="2">
    <source>
        <dbReference type="Proteomes" id="UP000257016"/>
    </source>
</evidence>
<comment type="caution">
    <text evidence="1">The sequence shown here is derived from an EMBL/GenBank/DDBJ whole genome shotgun (WGS) entry which is preliminary data.</text>
</comment>
<accession>A0A975ZVZ0</accession>
<dbReference type="EMBL" id="OFSN01000001">
    <property type="protein sequence ID" value="SOY40715.1"/>
    <property type="molecule type" value="Genomic_DNA"/>
</dbReference>
<reference evidence="1 2" key="1">
    <citation type="submission" date="2018-01" db="EMBL/GenBank/DDBJ databases">
        <authorList>
            <person name="Clerissi C."/>
        </authorList>
    </citation>
    <scope>NUCLEOTIDE SEQUENCE [LARGE SCALE GENOMIC DNA]</scope>
    <source>
        <strain evidence="1">Cupriavidus taiwanensis LMG 19430</strain>
    </source>
</reference>
<dbReference type="Proteomes" id="UP000257016">
    <property type="component" value="Unassembled WGS sequence"/>
</dbReference>
<sequence length="24" mass="2528">MTPGHATVTSLQRRSTGIVFSLPA</sequence>
<name>A0A975ZVZ0_9BURK</name>
<gene>
    <name evidence="1" type="ORF">CBM2586_A10680</name>
</gene>
<proteinExistence type="predicted"/>
<organism evidence="1 2">
    <name type="scientific">Cupriavidus taiwanensis</name>
    <dbReference type="NCBI Taxonomy" id="164546"/>
    <lineage>
        <taxon>Bacteria</taxon>
        <taxon>Pseudomonadati</taxon>
        <taxon>Pseudomonadota</taxon>
        <taxon>Betaproteobacteria</taxon>
        <taxon>Burkholderiales</taxon>
        <taxon>Burkholderiaceae</taxon>
        <taxon>Cupriavidus</taxon>
    </lineage>
</organism>